<comment type="caution">
    <text evidence="2">The sequence shown here is derived from an EMBL/GenBank/DDBJ whole genome shotgun (WGS) entry which is preliminary data.</text>
</comment>
<name>A0A9D7SCL4_9BACT</name>
<feature type="domain" description="STAS" evidence="1">
    <location>
        <begin position="1"/>
        <end position="111"/>
    </location>
</feature>
<dbReference type="InterPro" id="IPR002645">
    <property type="entry name" value="STAS_dom"/>
</dbReference>
<dbReference type="CDD" id="cd07043">
    <property type="entry name" value="STAS_anti-anti-sigma_factors"/>
    <property type="match status" value="1"/>
</dbReference>
<evidence type="ECO:0000313" key="2">
    <source>
        <dbReference type="EMBL" id="MBK9718729.1"/>
    </source>
</evidence>
<dbReference type="Pfam" id="PF01740">
    <property type="entry name" value="STAS"/>
    <property type="match status" value="1"/>
</dbReference>
<evidence type="ECO:0000313" key="3">
    <source>
        <dbReference type="Proteomes" id="UP000808349"/>
    </source>
</evidence>
<evidence type="ECO:0000259" key="1">
    <source>
        <dbReference type="PROSITE" id="PS50801"/>
    </source>
</evidence>
<accession>A0A9D7SCL4</accession>
<organism evidence="2 3">
    <name type="scientific">Candidatus Defluviibacterium haderslevense</name>
    <dbReference type="NCBI Taxonomy" id="2981993"/>
    <lineage>
        <taxon>Bacteria</taxon>
        <taxon>Pseudomonadati</taxon>
        <taxon>Bacteroidota</taxon>
        <taxon>Saprospiria</taxon>
        <taxon>Saprospirales</taxon>
        <taxon>Saprospiraceae</taxon>
        <taxon>Candidatus Defluviibacterium</taxon>
    </lineage>
</organism>
<dbReference type="PANTHER" id="PTHR33495">
    <property type="entry name" value="ANTI-SIGMA FACTOR ANTAGONIST TM_1081-RELATED-RELATED"/>
    <property type="match status" value="1"/>
</dbReference>
<gene>
    <name evidence="2" type="ORF">IPO85_14680</name>
</gene>
<dbReference type="Proteomes" id="UP000808349">
    <property type="component" value="Unassembled WGS sequence"/>
</dbReference>
<dbReference type="AlphaFoldDB" id="A0A9D7SCL4"/>
<dbReference type="PROSITE" id="PS50801">
    <property type="entry name" value="STAS"/>
    <property type="match status" value="1"/>
</dbReference>
<dbReference type="SUPFAM" id="SSF52091">
    <property type="entry name" value="SpoIIaa-like"/>
    <property type="match status" value="1"/>
</dbReference>
<reference evidence="2 3" key="1">
    <citation type="submission" date="2020-10" db="EMBL/GenBank/DDBJ databases">
        <title>Connecting structure to function with the recovery of over 1000 high-quality activated sludge metagenome-assembled genomes encoding full-length rRNA genes using long-read sequencing.</title>
        <authorList>
            <person name="Singleton C.M."/>
            <person name="Petriglieri F."/>
            <person name="Kristensen J.M."/>
            <person name="Kirkegaard R.H."/>
            <person name="Michaelsen T.Y."/>
            <person name="Andersen M.H."/>
            <person name="Karst S.M."/>
            <person name="Dueholm M.S."/>
            <person name="Nielsen P.H."/>
            <person name="Albertsen M."/>
        </authorList>
    </citation>
    <scope>NUCLEOTIDE SEQUENCE [LARGE SCALE GENOMIC DNA]</scope>
    <source>
        <strain evidence="2">Ribe_18-Q3-R11-54_BAT3C.373</strain>
    </source>
</reference>
<sequence>MKYQIDKQERYSIFSLEEANLNSIIAPQLKSEFVFFRNEGVRNLIFDLKDVDYIDSSGLSSILTANRIWKDYGAFVLVNMNSESVKKLIEISKLDSILTIIPTIEEAVEYVHMEDLERELNEEEE</sequence>
<dbReference type="InterPro" id="IPR036513">
    <property type="entry name" value="STAS_dom_sf"/>
</dbReference>
<protein>
    <submittedName>
        <fullName evidence="2">STAS domain-containing protein</fullName>
    </submittedName>
</protein>
<proteinExistence type="predicted"/>
<dbReference type="GO" id="GO:0043856">
    <property type="term" value="F:anti-sigma factor antagonist activity"/>
    <property type="evidence" value="ECO:0007669"/>
    <property type="project" value="TreeGrafter"/>
</dbReference>
<dbReference type="EMBL" id="JADKFW010000012">
    <property type="protein sequence ID" value="MBK9718729.1"/>
    <property type="molecule type" value="Genomic_DNA"/>
</dbReference>
<dbReference type="Gene3D" id="3.30.750.24">
    <property type="entry name" value="STAS domain"/>
    <property type="match status" value="1"/>
</dbReference>